<keyword evidence="1" id="KW-1133">Transmembrane helix</keyword>
<accession>K7YIE3</accession>
<keyword evidence="1" id="KW-0472">Membrane</keyword>
<dbReference type="EMBL" id="CP003539">
    <property type="protein sequence ID" value="AFX99380.1"/>
    <property type="molecule type" value="Genomic_DNA"/>
</dbReference>
<dbReference type="KEGG" id="thal:A1OE_1204"/>
<dbReference type="HOGENOM" id="CLU_3306465_0_0_5"/>
<dbReference type="Proteomes" id="UP000010077">
    <property type="component" value="Chromosome"/>
</dbReference>
<proteinExistence type="predicted"/>
<protein>
    <submittedName>
        <fullName evidence="2">Uncharacterized protein</fullName>
    </submittedName>
</protein>
<organism evidence="2 3">
    <name type="scientific">Candidatus Endolissoclinum faulkneri L2</name>
    <dbReference type="NCBI Taxonomy" id="1193729"/>
    <lineage>
        <taxon>Bacteria</taxon>
        <taxon>Pseudomonadati</taxon>
        <taxon>Pseudomonadota</taxon>
        <taxon>Alphaproteobacteria</taxon>
        <taxon>Rhodospirillales</taxon>
        <taxon>Rhodospirillaceae</taxon>
        <taxon>Candidatus Endolissoclinum</taxon>
    </lineage>
</organism>
<evidence type="ECO:0000313" key="2">
    <source>
        <dbReference type="EMBL" id="AFX99380.1"/>
    </source>
</evidence>
<keyword evidence="1" id="KW-0812">Transmembrane</keyword>
<feature type="transmembrane region" description="Helical" evidence="1">
    <location>
        <begin position="12"/>
        <end position="30"/>
    </location>
</feature>
<evidence type="ECO:0000256" key="1">
    <source>
        <dbReference type="SAM" id="Phobius"/>
    </source>
</evidence>
<sequence>MDKIHFTKDDKFIFCYKLLIKIMLITDRMYKKYLLNLSS</sequence>
<gene>
    <name evidence="2" type="ORF">A1OE_1204</name>
</gene>
<evidence type="ECO:0000313" key="3">
    <source>
        <dbReference type="Proteomes" id="UP000010077"/>
    </source>
</evidence>
<reference evidence="2 3" key="1">
    <citation type="journal article" date="2012" name="Proc. Natl. Acad. Sci. U.S.A.">
        <title>Genome streamlining and chemical defense in a coral reef symbiosis.</title>
        <authorList>
            <person name="Kwan J.C."/>
            <person name="Donia M.S."/>
            <person name="Han A.W."/>
            <person name="Hirose E."/>
            <person name="Haygood M.G."/>
            <person name="Schmidt E.W."/>
        </authorList>
    </citation>
    <scope>NUCLEOTIDE SEQUENCE [LARGE SCALE GENOMIC DNA]</scope>
    <source>
        <strain evidence="2 3">L2</strain>
    </source>
</reference>
<name>K7YIE3_9PROT</name>
<keyword evidence="3" id="KW-1185">Reference proteome</keyword>
<dbReference type="AlphaFoldDB" id="K7YIE3"/>